<gene>
    <name evidence="2" type="ORF">CDL12_12835</name>
</gene>
<feature type="compositionally biased region" description="Basic and acidic residues" evidence="1">
    <location>
        <begin position="176"/>
        <end position="190"/>
    </location>
</feature>
<feature type="compositionally biased region" description="Basic and acidic residues" evidence="1">
    <location>
        <begin position="61"/>
        <end position="78"/>
    </location>
</feature>
<feature type="compositionally biased region" description="Low complexity" evidence="1">
    <location>
        <begin position="36"/>
        <end position="56"/>
    </location>
</feature>
<sequence>MESQHVEGNIGHVKKNPEAKCQDGKVLPEGKTHDFSSASSVSSSSSSFHSSSSSSSLEFDNGEKGPFDDSFAESKRGDLSPFTAHTPEWSMLSASPPPEMLHLSSEISPMKSPPVQTMGQRAGYDPNRIPASIFSTKVTNPSEWSVASNESLFSIHMGNNSFSQDQAILFGKSGELPRLDECNSSEDKSSELSSLPSSLSPVMEVSAHEESDAASCQVSQLENDDSRKSLKVAPGANMENHAVEKTAPTEVVRLASSSTPRLSDESGNSSSSFAFPVLVNDGGKTGSVIGVTEKPEKPQLQEQVPKEDTHKPSRTRWCSWFTCWPRCC</sequence>
<feature type="region of interest" description="Disordered" evidence="1">
    <location>
        <begin position="286"/>
        <end position="312"/>
    </location>
</feature>
<dbReference type="AlphaFoldDB" id="A0A2G9HAK6"/>
<dbReference type="Proteomes" id="UP000231279">
    <property type="component" value="Unassembled WGS sequence"/>
</dbReference>
<comment type="caution">
    <text evidence="2">The sequence shown here is derived from an EMBL/GenBank/DDBJ whole genome shotgun (WGS) entry which is preliminary data.</text>
</comment>
<protein>
    <submittedName>
        <fullName evidence="2">Uncharacterized protein</fullName>
    </submittedName>
</protein>
<dbReference type="PANTHER" id="PTHR33673:SF36">
    <property type="entry name" value="MYB-LIKE PROTEIN Q"/>
    <property type="match status" value="1"/>
</dbReference>
<keyword evidence="3" id="KW-1185">Reference proteome</keyword>
<feature type="compositionally biased region" description="Polar residues" evidence="1">
    <location>
        <begin position="255"/>
        <end position="273"/>
    </location>
</feature>
<dbReference type="PANTHER" id="PTHR33673">
    <property type="entry name" value="SUPPRESSOR SRP40-LIKE PROTEIN"/>
    <property type="match status" value="1"/>
</dbReference>
<proteinExistence type="predicted"/>
<feature type="compositionally biased region" description="Low complexity" evidence="1">
    <location>
        <begin position="191"/>
        <end position="205"/>
    </location>
</feature>
<name>A0A2G9HAK6_9LAMI</name>
<organism evidence="2 3">
    <name type="scientific">Handroanthus impetiginosus</name>
    <dbReference type="NCBI Taxonomy" id="429701"/>
    <lineage>
        <taxon>Eukaryota</taxon>
        <taxon>Viridiplantae</taxon>
        <taxon>Streptophyta</taxon>
        <taxon>Embryophyta</taxon>
        <taxon>Tracheophyta</taxon>
        <taxon>Spermatophyta</taxon>
        <taxon>Magnoliopsida</taxon>
        <taxon>eudicotyledons</taxon>
        <taxon>Gunneridae</taxon>
        <taxon>Pentapetalae</taxon>
        <taxon>asterids</taxon>
        <taxon>lamiids</taxon>
        <taxon>Lamiales</taxon>
        <taxon>Bignoniaceae</taxon>
        <taxon>Crescentiina</taxon>
        <taxon>Tabebuia alliance</taxon>
        <taxon>Handroanthus</taxon>
    </lineage>
</organism>
<evidence type="ECO:0000313" key="3">
    <source>
        <dbReference type="Proteomes" id="UP000231279"/>
    </source>
</evidence>
<evidence type="ECO:0000313" key="2">
    <source>
        <dbReference type="EMBL" id="PIN14539.1"/>
    </source>
</evidence>
<dbReference type="OrthoDB" id="676141at2759"/>
<dbReference type="STRING" id="429701.A0A2G9HAK6"/>
<evidence type="ECO:0000256" key="1">
    <source>
        <dbReference type="SAM" id="MobiDB-lite"/>
    </source>
</evidence>
<reference evidence="3" key="1">
    <citation type="journal article" date="2018" name="Gigascience">
        <title>Genome assembly of the Pink Ipe (Handroanthus impetiginosus, Bignoniaceae), a highly valued, ecologically keystone Neotropical timber forest tree.</title>
        <authorList>
            <person name="Silva-Junior O.B."/>
            <person name="Grattapaglia D."/>
            <person name="Novaes E."/>
            <person name="Collevatti R.G."/>
        </authorList>
    </citation>
    <scope>NUCLEOTIDE SEQUENCE [LARGE SCALE GENOMIC DNA]</scope>
    <source>
        <strain evidence="3">cv. UFG-1</strain>
    </source>
</reference>
<feature type="compositionally biased region" description="Basic and acidic residues" evidence="1">
    <location>
        <begin position="15"/>
        <end position="34"/>
    </location>
</feature>
<dbReference type="EMBL" id="NKXS01002257">
    <property type="protein sequence ID" value="PIN14539.1"/>
    <property type="molecule type" value="Genomic_DNA"/>
</dbReference>
<feature type="compositionally biased region" description="Basic and acidic residues" evidence="1">
    <location>
        <begin position="293"/>
        <end position="311"/>
    </location>
</feature>
<feature type="region of interest" description="Disordered" evidence="1">
    <location>
        <begin position="1"/>
        <end position="126"/>
    </location>
</feature>
<feature type="region of interest" description="Disordered" evidence="1">
    <location>
        <begin position="176"/>
        <end position="274"/>
    </location>
</feature>
<accession>A0A2G9HAK6</accession>